<keyword evidence="5 6" id="KW-0472">Membrane</keyword>
<dbReference type="InterPro" id="IPR003838">
    <property type="entry name" value="ABC3_permease_C"/>
</dbReference>
<feature type="domain" description="ABC3 transporter permease C-terminal" evidence="7">
    <location>
        <begin position="679"/>
        <end position="789"/>
    </location>
</feature>
<dbReference type="OrthoDB" id="5933722at2"/>
<feature type="transmembrane region" description="Helical" evidence="6">
    <location>
        <begin position="21"/>
        <end position="41"/>
    </location>
</feature>
<accession>A0A2D0N1I6</accession>
<evidence type="ECO:0000256" key="5">
    <source>
        <dbReference type="ARBA" id="ARBA00023136"/>
    </source>
</evidence>
<protein>
    <recommendedName>
        <fullName evidence="11">ABC transporter permease</fullName>
    </recommendedName>
</protein>
<dbReference type="InterPro" id="IPR050250">
    <property type="entry name" value="Macrolide_Exporter_MacB"/>
</dbReference>
<comment type="subcellular location">
    <subcellularLocation>
        <location evidence="1">Cell membrane</location>
        <topology evidence="1">Multi-pass membrane protein</topology>
    </subcellularLocation>
</comment>
<feature type="domain" description="ABC3 transporter permease C-terminal" evidence="7">
    <location>
        <begin position="289"/>
        <end position="403"/>
    </location>
</feature>
<evidence type="ECO:0000313" key="9">
    <source>
        <dbReference type="EMBL" id="PHN02248.1"/>
    </source>
</evidence>
<dbReference type="PROSITE" id="PS51257">
    <property type="entry name" value="PROKAR_LIPOPROTEIN"/>
    <property type="match status" value="1"/>
</dbReference>
<feature type="transmembrane region" description="Helical" evidence="6">
    <location>
        <begin position="377"/>
        <end position="400"/>
    </location>
</feature>
<dbReference type="Pfam" id="PF12704">
    <property type="entry name" value="MacB_PCD"/>
    <property type="match status" value="2"/>
</dbReference>
<sequence length="797" mass="88538">MLKNYLKIALRSFRKQKLTSAINIIGLSIGIACAGLGFVFIQHELSYDRFHDESEKIYWLSASIQNKINISSTPAPLSPELAANFPEVSEAFRLENHDILVRSGNEFFREEAHFVDPNFFSFFSFELVEGTPDHVFDNTNAIVLSAEMARKYFGRLSPVGKTLTVNYRGQEEVFEVSGVAADPPQNSSQQYQFLLPLRFLYREKPDALAGDWGSFPATSFIRLRETADLSSMEAKLPGFIDEKVNTGGEDDRKLLFNLMALKNYHLRDNYRANGLTPPADMSYLRILGLIAGLILLVACFNFMNLSNARGSGRLTEVGVRRVMGAVRGQLVGQFLSEAILMSLISLILGVGLIELALPFIGEITGTALQINWLDPGVLLPLLAISGTTGVLAGMYPALLLSRLKAVQSFQSNFKTGGNNLVTKGSLIFQFALSIGLLSCTLIMYQQQQFIKNQNLGFNQEEVVVIPTQISYQDAEASQRLVEQYRNELSQQPGIVQVSGVSNSFNKGNSAVFVEEEDGSQIPVFFYNTDATYIPLLDIELSAGRNFADDSESNGEQGVIVNETFLKQFAIEGSVEEYRLPEKFRGMANSRILGVVKDFNYMDLKSDVRPLILQAEPDAHLGYLLVKVRPGSVDQTLAQLRTSWQKISPDKPFEFSFLDDDIQQQYLTEARWNKAITGATLLAILIACLGLFGLIALILTERTKEIGIRKILGASIPDITWLISRQFVILLTIAAIFAIPAAWWVMEQWLENFAYKINIQALIFIGAVGITLIIALLTTSLQSARAAMSNPVDALRQE</sequence>
<evidence type="ECO:0000256" key="2">
    <source>
        <dbReference type="ARBA" id="ARBA00022475"/>
    </source>
</evidence>
<keyword evidence="10" id="KW-1185">Reference proteome</keyword>
<keyword evidence="3 6" id="KW-0812">Transmembrane</keyword>
<reference evidence="9 10" key="1">
    <citation type="submission" date="2017-10" db="EMBL/GenBank/DDBJ databases">
        <title>The draft genome sequence of Lewinella nigricans NBRC 102662.</title>
        <authorList>
            <person name="Wang K."/>
        </authorList>
    </citation>
    <scope>NUCLEOTIDE SEQUENCE [LARGE SCALE GENOMIC DNA]</scope>
    <source>
        <strain evidence="9 10">NBRC 102662</strain>
    </source>
</reference>
<dbReference type="InterPro" id="IPR025857">
    <property type="entry name" value="MacB_PCD"/>
</dbReference>
<dbReference type="PANTHER" id="PTHR30572:SF18">
    <property type="entry name" value="ABC-TYPE MACROLIDE FAMILY EXPORT SYSTEM PERMEASE COMPONENT 2"/>
    <property type="match status" value="1"/>
</dbReference>
<feature type="transmembrane region" description="Helical" evidence="6">
    <location>
        <begin position="726"/>
        <end position="744"/>
    </location>
</feature>
<keyword evidence="2" id="KW-1003">Cell membrane</keyword>
<comment type="caution">
    <text evidence="9">The sequence shown here is derived from an EMBL/GenBank/DDBJ whole genome shotgun (WGS) entry which is preliminary data.</text>
</comment>
<dbReference type="RefSeq" id="WP_099154276.1">
    <property type="nucleotide sequence ID" value="NZ_PDUD01000042.1"/>
</dbReference>
<organism evidence="9 10">
    <name type="scientific">Flavilitoribacter nigricans (strain ATCC 23147 / DSM 23189 / NBRC 102662 / NCIMB 1420 / SS-2)</name>
    <name type="common">Lewinella nigricans</name>
    <dbReference type="NCBI Taxonomy" id="1122177"/>
    <lineage>
        <taxon>Bacteria</taxon>
        <taxon>Pseudomonadati</taxon>
        <taxon>Bacteroidota</taxon>
        <taxon>Saprospiria</taxon>
        <taxon>Saprospirales</taxon>
        <taxon>Lewinellaceae</taxon>
        <taxon>Flavilitoribacter</taxon>
    </lineage>
</organism>
<feature type="domain" description="MacB-like periplasmic core" evidence="8">
    <location>
        <begin position="20"/>
        <end position="236"/>
    </location>
</feature>
<dbReference type="Pfam" id="PF02687">
    <property type="entry name" value="FtsX"/>
    <property type="match status" value="2"/>
</dbReference>
<keyword evidence="4 6" id="KW-1133">Transmembrane helix</keyword>
<feature type="transmembrane region" description="Helical" evidence="6">
    <location>
        <begin position="674"/>
        <end position="699"/>
    </location>
</feature>
<dbReference type="PANTHER" id="PTHR30572">
    <property type="entry name" value="MEMBRANE COMPONENT OF TRANSPORTER-RELATED"/>
    <property type="match status" value="1"/>
</dbReference>
<evidence type="ECO:0000259" key="7">
    <source>
        <dbReference type="Pfam" id="PF02687"/>
    </source>
</evidence>
<gene>
    <name evidence="9" type="ORF">CRP01_32630</name>
</gene>
<feature type="transmembrane region" description="Helical" evidence="6">
    <location>
        <begin position="330"/>
        <end position="357"/>
    </location>
</feature>
<feature type="transmembrane region" description="Helical" evidence="6">
    <location>
        <begin position="756"/>
        <end position="777"/>
    </location>
</feature>
<evidence type="ECO:0000256" key="1">
    <source>
        <dbReference type="ARBA" id="ARBA00004651"/>
    </source>
</evidence>
<dbReference type="AlphaFoldDB" id="A0A2D0N1I6"/>
<proteinExistence type="predicted"/>
<evidence type="ECO:0008006" key="11">
    <source>
        <dbReference type="Google" id="ProtNLM"/>
    </source>
</evidence>
<evidence type="ECO:0000256" key="4">
    <source>
        <dbReference type="ARBA" id="ARBA00022989"/>
    </source>
</evidence>
<dbReference type="EMBL" id="PDUD01000042">
    <property type="protein sequence ID" value="PHN02248.1"/>
    <property type="molecule type" value="Genomic_DNA"/>
</dbReference>
<dbReference type="GO" id="GO:0005886">
    <property type="term" value="C:plasma membrane"/>
    <property type="evidence" value="ECO:0007669"/>
    <property type="project" value="UniProtKB-SubCell"/>
</dbReference>
<dbReference type="GO" id="GO:0022857">
    <property type="term" value="F:transmembrane transporter activity"/>
    <property type="evidence" value="ECO:0007669"/>
    <property type="project" value="TreeGrafter"/>
</dbReference>
<evidence type="ECO:0000313" key="10">
    <source>
        <dbReference type="Proteomes" id="UP000223913"/>
    </source>
</evidence>
<feature type="transmembrane region" description="Helical" evidence="6">
    <location>
        <begin position="283"/>
        <end position="303"/>
    </location>
</feature>
<dbReference type="Proteomes" id="UP000223913">
    <property type="component" value="Unassembled WGS sequence"/>
</dbReference>
<evidence type="ECO:0000256" key="3">
    <source>
        <dbReference type="ARBA" id="ARBA00022692"/>
    </source>
</evidence>
<feature type="domain" description="MacB-like periplasmic core" evidence="8">
    <location>
        <begin position="430"/>
        <end position="640"/>
    </location>
</feature>
<evidence type="ECO:0000259" key="8">
    <source>
        <dbReference type="Pfam" id="PF12704"/>
    </source>
</evidence>
<name>A0A2D0N1I6_FLAN2</name>
<feature type="transmembrane region" description="Helical" evidence="6">
    <location>
        <begin position="420"/>
        <end position="444"/>
    </location>
</feature>
<evidence type="ECO:0000256" key="6">
    <source>
        <dbReference type="SAM" id="Phobius"/>
    </source>
</evidence>